<name>A0A2J5P668_9ENTR</name>
<protein>
    <submittedName>
        <fullName evidence="1">Uncharacterized protein</fullName>
    </submittedName>
</protein>
<comment type="caution">
    <text evidence="1">The sequence shown here is derived from an EMBL/GenBank/DDBJ whole genome shotgun (WGS) entry which is preliminary data.</text>
</comment>
<organism evidence="1 2">
    <name type="scientific">Klebsiella michiganensis</name>
    <dbReference type="NCBI Taxonomy" id="1134687"/>
    <lineage>
        <taxon>Bacteria</taxon>
        <taxon>Pseudomonadati</taxon>
        <taxon>Pseudomonadota</taxon>
        <taxon>Gammaproteobacteria</taxon>
        <taxon>Enterobacterales</taxon>
        <taxon>Enterobacteriaceae</taxon>
        <taxon>Klebsiella/Raoultella group</taxon>
        <taxon>Klebsiella</taxon>
    </lineage>
</organism>
<gene>
    <name evidence="1" type="ORF">CWN49_33575</name>
</gene>
<dbReference type="EMBL" id="PIDR01001804">
    <property type="protein sequence ID" value="PLO61499.1"/>
    <property type="molecule type" value="Genomic_DNA"/>
</dbReference>
<evidence type="ECO:0000313" key="1">
    <source>
        <dbReference type="EMBL" id="PLO61499.1"/>
    </source>
</evidence>
<evidence type="ECO:0000313" key="2">
    <source>
        <dbReference type="Proteomes" id="UP000234667"/>
    </source>
</evidence>
<proteinExistence type="predicted"/>
<sequence>MANNDITYVRPEVRAAMPVWKKIRDVCKGADAVKAAGNEYLPFLDPSDKSARNKKRNADYIQRAVFYAITGNTKVGLLGL</sequence>
<dbReference type="Proteomes" id="UP000234667">
    <property type="component" value="Unassembled WGS sequence"/>
</dbReference>
<accession>A0A2J5P668</accession>
<dbReference type="AlphaFoldDB" id="A0A2J5P668"/>
<reference evidence="1 2" key="2">
    <citation type="submission" date="2018-01" db="EMBL/GenBank/DDBJ databases">
        <title>Genomic study of Klebsiella pneumoniae.</title>
        <authorList>
            <person name="Yang Y."/>
            <person name="Bicalho R."/>
        </authorList>
    </citation>
    <scope>NUCLEOTIDE SEQUENCE [LARGE SCALE GENOMIC DNA]</scope>
    <source>
        <strain evidence="1 2">A10</strain>
    </source>
</reference>
<reference evidence="1 2" key="1">
    <citation type="submission" date="2017-11" db="EMBL/GenBank/DDBJ databases">
        <authorList>
            <person name="Han C.G."/>
        </authorList>
    </citation>
    <scope>NUCLEOTIDE SEQUENCE [LARGE SCALE GENOMIC DNA]</scope>
    <source>
        <strain evidence="1 2">A10</strain>
    </source>
</reference>
<feature type="non-terminal residue" evidence="1">
    <location>
        <position position="80"/>
    </location>
</feature>